<keyword evidence="1 6" id="KW-1277">Toxin-antitoxin system</keyword>
<dbReference type="SUPFAM" id="SSF88723">
    <property type="entry name" value="PIN domain-like"/>
    <property type="match status" value="1"/>
</dbReference>
<accession>A0A4V2Z2F4</accession>
<reference evidence="8 9" key="1">
    <citation type="submission" date="2019-03" db="EMBL/GenBank/DDBJ databases">
        <title>Draft genome sequences of novel Actinobacteria.</title>
        <authorList>
            <person name="Sahin N."/>
            <person name="Ay H."/>
            <person name="Saygin H."/>
        </authorList>
    </citation>
    <scope>NUCLEOTIDE SEQUENCE [LARGE SCALE GENOMIC DNA]</scope>
    <source>
        <strain evidence="8 9">5K138</strain>
    </source>
</reference>
<feature type="binding site" evidence="6">
    <location>
        <position position="4"/>
    </location>
    <ligand>
        <name>Mg(2+)</name>
        <dbReference type="ChEBI" id="CHEBI:18420"/>
    </ligand>
</feature>
<comment type="similarity">
    <text evidence="6">Belongs to the PINc/VapC protein family.</text>
</comment>
<comment type="caution">
    <text evidence="8">The sequence shown here is derived from an EMBL/GenBank/DDBJ whole genome shotgun (WGS) entry which is preliminary data.</text>
</comment>
<dbReference type="AlphaFoldDB" id="A0A4V2Z2F4"/>
<dbReference type="InParanoid" id="A0A4V2Z2F4"/>
<dbReference type="RefSeq" id="WP_131896582.1">
    <property type="nucleotide sequence ID" value="NZ_SMKZ01000023.1"/>
</dbReference>
<feature type="binding site" evidence="6">
    <location>
        <position position="99"/>
    </location>
    <ligand>
        <name>Mg(2+)</name>
        <dbReference type="ChEBI" id="CHEBI:18420"/>
    </ligand>
</feature>
<keyword evidence="5 6" id="KW-0460">Magnesium</keyword>
<protein>
    <recommendedName>
        <fullName evidence="6">Ribonuclease VapC</fullName>
        <shortName evidence="6">RNase VapC</shortName>
        <ecNumber evidence="6">3.1.-.-</ecNumber>
    </recommendedName>
    <alternativeName>
        <fullName evidence="6">Toxin VapC</fullName>
    </alternativeName>
</protein>
<organism evidence="8 9">
    <name type="scientific">Jiangella asiatica</name>
    <dbReference type="NCBI Taxonomy" id="2530372"/>
    <lineage>
        <taxon>Bacteria</taxon>
        <taxon>Bacillati</taxon>
        <taxon>Actinomycetota</taxon>
        <taxon>Actinomycetes</taxon>
        <taxon>Jiangellales</taxon>
        <taxon>Jiangellaceae</taxon>
        <taxon>Jiangella</taxon>
    </lineage>
</organism>
<dbReference type="InterPro" id="IPR022907">
    <property type="entry name" value="VapC_family"/>
</dbReference>
<keyword evidence="3 6" id="KW-0479">Metal-binding</keyword>
<evidence type="ECO:0000256" key="4">
    <source>
        <dbReference type="ARBA" id="ARBA00022801"/>
    </source>
</evidence>
<dbReference type="HAMAP" id="MF_00265">
    <property type="entry name" value="VapC_Nob1"/>
    <property type="match status" value="1"/>
</dbReference>
<dbReference type="EMBL" id="SMKZ01000023">
    <property type="protein sequence ID" value="TDE08598.1"/>
    <property type="molecule type" value="Genomic_DNA"/>
</dbReference>
<keyword evidence="9" id="KW-1185">Reference proteome</keyword>
<keyword evidence="4 6" id="KW-0378">Hydrolase</keyword>
<dbReference type="InterPro" id="IPR002716">
    <property type="entry name" value="PIN_dom"/>
</dbReference>
<dbReference type="Pfam" id="PF01850">
    <property type="entry name" value="PIN"/>
    <property type="match status" value="1"/>
</dbReference>
<feature type="domain" description="PIN" evidence="7">
    <location>
        <begin position="1"/>
        <end position="124"/>
    </location>
</feature>
<evidence type="ECO:0000256" key="2">
    <source>
        <dbReference type="ARBA" id="ARBA00022722"/>
    </source>
</evidence>
<evidence type="ECO:0000313" key="9">
    <source>
        <dbReference type="Proteomes" id="UP000294739"/>
    </source>
</evidence>
<evidence type="ECO:0000256" key="3">
    <source>
        <dbReference type="ARBA" id="ARBA00022723"/>
    </source>
</evidence>
<sequence length="129" mass="13365">MIVDSSAVVSILFDEPDREVLLGHLADAAEVGIGVPTLVETGIVLSARLGPAGASLLGRFVTEAGLRPIAVTDAHWPVAVGAYLRYGKGRHPAALNFGDCLTYAVAAVSGRPLLCVGDDFPRTDLALVT</sequence>
<keyword evidence="6" id="KW-0800">Toxin</keyword>
<dbReference type="GO" id="GO:0016787">
    <property type="term" value="F:hydrolase activity"/>
    <property type="evidence" value="ECO:0007669"/>
    <property type="project" value="UniProtKB-KW"/>
</dbReference>
<dbReference type="Proteomes" id="UP000294739">
    <property type="component" value="Unassembled WGS sequence"/>
</dbReference>
<dbReference type="GO" id="GO:0090729">
    <property type="term" value="F:toxin activity"/>
    <property type="evidence" value="ECO:0007669"/>
    <property type="project" value="UniProtKB-KW"/>
</dbReference>
<evidence type="ECO:0000313" key="8">
    <source>
        <dbReference type="EMBL" id="TDE08598.1"/>
    </source>
</evidence>
<dbReference type="EC" id="3.1.-.-" evidence="6"/>
<gene>
    <name evidence="6" type="primary">vapC</name>
    <name evidence="8" type="ORF">E1269_16870</name>
</gene>
<evidence type="ECO:0000259" key="7">
    <source>
        <dbReference type="Pfam" id="PF01850"/>
    </source>
</evidence>
<evidence type="ECO:0000256" key="6">
    <source>
        <dbReference type="HAMAP-Rule" id="MF_00265"/>
    </source>
</evidence>
<evidence type="ECO:0000256" key="1">
    <source>
        <dbReference type="ARBA" id="ARBA00022649"/>
    </source>
</evidence>
<dbReference type="InterPro" id="IPR029060">
    <property type="entry name" value="PIN-like_dom_sf"/>
</dbReference>
<dbReference type="GO" id="GO:0000287">
    <property type="term" value="F:magnesium ion binding"/>
    <property type="evidence" value="ECO:0007669"/>
    <property type="project" value="UniProtKB-UniRule"/>
</dbReference>
<name>A0A4V2Z2F4_9ACTN</name>
<proteinExistence type="inferred from homology"/>
<dbReference type="CDD" id="cd09871">
    <property type="entry name" value="PIN_MtVapC28-VapC30-like"/>
    <property type="match status" value="1"/>
</dbReference>
<comment type="function">
    <text evidence="6">Toxic component of a toxin-antitoxin (TA) system. An RNase.</text>
</comment>
<comment type="cofactor">
    <cofactor evidence="6">
        <name>Mg(2+)</name>
        <dbReference type="ChEBI" id="CHEBI:18420"/>
    </cofactor>
</comment>
<dbReference type="OrthoDB" id="32625at2"/>
<keyword evidence="2 6" id="KW-0540">Nuclease</keyword>
<dbReference type="Gene3D" id="3.40.50.1010">
    <property type="entry name" value="5'-nuclease"/>
    <property type="match status" value="1"/>
</dbReference>
<evidence type="ECO:0000256" key="5">
    <source>
        <dbReference type="ARBA" id="ARBA00022842"/>
    </source>
</evidence>
<dbReference type="GO" id="GO:0004540">
    <property type="term" value="F:RNA nuclease activity"/>
    <property type="evidence" value="ECO:0007669"/>
    <property type="project" value="InterPro"/>
</dbReference>